<dbReference type="Gene3D" id="3.30.505.10">
    <property type="entry name" value="SH2 domain"/>
    <property type="match status" value="1"/>
</dbReference>
<evidence type="ECO:0000313" key="9">
    <source>
        <dbReference type="WBParaSite" id="scf7180000417760.g1725"/>
    </source>
</evidence>
<keyword evidence="2 3" id="KW-0727">SH2 domain</keyword>
<feature type="compositionally biased region" description="Polar residues" evidence="5">
    <location>
        <begin position="170"/>
        <end position="183"/>
    </location>
</feature>
<name>A0A915NKM8_9BILA</name>
<dbReference type="SMART" id="SM00326">
    <property type="entry name" value="SH3"/>
    <property type="match status" value="2"/>
</dbReference>
<evidence type="ECO:0000259" key="7">
    <source>
        <dbReference type="PROSITE" id="PS50002"/>
    </source>
</evidence>
<dbReference type="GO" id="GO:0005737">
    <property type="term" value="C:cytoplasm"/>
    <property type="evidence" value="ECO:0007669"/>
    <property type="project" value="TreeGrafter"/>
</dbReference>
<dbReference type="PRINTS" id="PR00452">
    <property type="entry name" value="SH3DOMAIN"/>
</dbReference>
<dbReference type="PRINTS" id="PR00401">
    <property type="entry name" value="SH2DOMAIN"/>
</dbReference>
<keyword evidence="1 4" id="KW-0728">SH3 domain</keyword>
<evidence type="ECO:0000256" key="1">
    <source>
        <dbReference type="ARBA" id="ARBA00022443"/>
    </source>
</evidence>
<feature type="domain" description="SH3" evidence="7">
    <location>
        <begin position="202"/>
        <end position="264"/>
    </location>
</feature>
<dbReference type="GO" id="GO:0016477">
    <property type="term" value="P:cell migration"/>
    <property type="evidence" value="ECO:0007669"/>
    <property type="project" value="TreeGrafter"/>
</dbReference>
<evidence type="ECO:0000313" key="8">
    <source>
        <dbReference type="Proteomes" id="UP000887560"/>
    </source>
</evidence>
<organism evidence="8 9">
    <name type="scientific">Meloidogyne floridensis</name>
    <dbReference type="NCBI Taxonomy" id="298350"/>
    <lineage>
        <taxon>Eukaryota</taxon>
        <taxon>Metazoa</taxon>
        <taxon>Ecdysozoa</taxon>
        <taxon>Nematoda</taxon>
        <taxon>Chromadorea</taxon>
        <taxon>Rhabditida</taxon>
        <taxon>Tylenchina</taxon>
        <taxon>Tylenchomorpha</taxon>
        <taxon>Tylenchoidea</taxon>
        <taxon>Meloidogynidae</taxon>
        <taxon>Meloidogyninae</taxon>
        <taxon>Meloidogyne</taxon>
    </lineage>
</organism>
<feature type="compositionally biased region" description="Low complexity" evidence="5">
    <location>
        <begin position="184"/>
        <end position="198"/>
    </location>
</feature>
<reference evidence="9" key="1">
    <citation type="submission" date="2022-11" db="UniProtKB">
        <authorList>
            <consortium name="WormBaseParasite"/>
        </authorList>
    </citation>
    <scope>IDENTIFICATION</scope>
</reference>
<evidence type="ECO:0000256" key="5">
    <source>
        <dbReference type="SAM" id="MobiDB-lite"/>
    </source>
</evidence>
<dbReference type="WBParaSite" id="scf7180000417760.g1725">
    <property type="protein sequence ID" value="scf7180000417760.g1725"/>
    <property type="gene ID" value="scf7180000417760.g1725"/>
</dbReference>
<dbReference type="GO" id="GO:0007167">
    <property type="term" value="P:enzyme-linked receptor protein signaling pathway"/>
    <property type="evidence" value="ECO:0007669"/>
    <property type="project" value="TreeGrafter"/>
</dbReference>
<dbReference type="GO" id="GO:0030971">
    <property type="term" value="F:receptor tyrosine kinase binding"/>
    <property type="evidence" value="ECO:0007669"/>
    <property type="project" value="TreeGrafter"/>
</dbReference>
<dbReference type="SMART" id="SM00252">
    <property type="entry name" value="SH2"/>
    <property type="match status" value="1"/>
</dbReference>
<dbReference type="Gene3D" id="2.30.30.40">
    <property type="entry name" value="SH3 Domains"/>
    <property type="match status" value="2"/>
</dbReference>
<sequence length="282" mass="31913">MTHHYTQFGIIEQPQQNSSHNIVPFDPYNWENFFFGLIDRNDAEALLKGTEVGTFLMRESTSEEGYSLSVKETSDRVNHYLIKREQQEDGKQRFVISNNVVFVDIPSLLSHYKLRKLDSTPLIFPLGRPSIEKVIGRFKFEGERISDLPFDRGEILEVLSKPEERWWMASSKSSGSTGKRYSANSVESNNNVNEQQQSNKLTTNSWVRVIADRCPSIYDVAALSIRQGQLLWVQELLSNGMCKGANEDGKAGLFPITYVEPVGVTPEAAMPAIDHSSTQFLS</sequence>
<dbReference type="InterPro" id="IPR051184">
    <property type="entry name" value="Tyrosine-phos_adapter"/>
</dbReference>
<dbReference type="Proteomes" id="UP000887560">
    <property type="component" value="Unplaced"/>
</dbReference>
<dbReference type="SUPFAM" id="SSF50044">
    <property type="entry name" value="SH3-domain"/>
    <property type="match status" value="2"/>
</dbReference>
<evidence type="ECO:0000259" key="6">
    <source>
        <dbReference type="PROSITE" id="PS50001"/>
    </source>
</evidence>
<dbReference type="Pfam" id="PF00017">
    <property type="entry name" value="SH2"/>
    <property type="match status" value="1"/>
</dbReference>
<dbReference type="InterPro" id="IPR036028">
    <property type="entry name" value="SH3-like_dom_sf"/>
</dbReference>
<dbReference type="PROSITE" id="PS50002">
    <property type="entry name" value="SH3"/>
    <property type="match status" value="2"/>
</dbReference>
<protein>
    <submittedName>
        <fullName evidence="9">Adapter molecule Crk</fullName>
    </submittedName>
</protein>
<proteinExistence type="predicted"/>
<dbReference type="SUPFAM" id="SSF55550">
    <property type="entry name" value="SH2 domain"/>
    <property type="match status" value="1"/>
</dbReference>
<feature type="region of interest" description="Disordered" evidence="5">
    <location>
        <begin position="170"/>
        <end position="198"/>
    </location>
</feature>
<accession>A0A915NKM8</accession>
<keyword evidence="8" id="KW-1185">Reference proteome</keyword>
<dbReference type="InterPro" id="IPR001452">
    <property type="entry name" value="SH3_domain"/>
</dbReference>
<evidence type="ECO:0000256" key="2">
    <source>
        <dbReference type="ARBA" id="ARBA00022999"/>
    </source>
</evidence>
<evidence type="ECO:0000256" key="3">
    <source>
        <dbReference type="PROSITE-ProRule" id="PRU00191"/>
    </source>
</evidence>
<dbReference type="PROSITE" id="PS50001">
    <property type="entry name" value="SH2"/>
    <property type="match status" value="1"/>
</dbReference>
<dbReference type="InterPro" id="IPR036860">
    <property type="entry name" value="SH2_dom_sf"/>
</dbReference>
<dbReference type="PANTHER" id="PTHR19969">
    <property type="entry name" value="SH2-SH3 ADAPTOR PROTEIN-RELATED"/>
    <property type="match status" value="1"/>
</dbReference>
<dbReference type="PANTHER" id="PTHR19969:SF5">
    <property type="entry name" value="CRK-LIKE PROTEIN"/>
    <property type="match status" value="1"/>
</dbReference>
<dbReference type="AlphaFoldDB" id="A0A915NKM8"/>
<dbReference type="Pfam" id="PF00018">
    <property type="entry name" value="SH3_1"/>
    <property type="match status" value="1"/>
</dbReference>
<feature type="domain" description="SH3" evidence="7">
    <location>
        <begin position="129"/>
        <end position="190"/>
    </location>
</feature>
<evidence type="ECO:0000256" key="4">
    <source>
        <dbReference type="PROSITE-ProRule" id="PRU00192"/>
    </source>
</evidence>
<dbReference type="InterPro" id="IPR000980">
    <property type="entry name" value="SH2"/>
</dbReference>
<feature type="domain" description="SH2" evidence="6">
    <location>
        <begin position="33"/>
        <end position="126"/>
    </location>
</feature>
<dbReference type="GO" id="GO:0035591">
    <property type="term" value="F:signaling adaptor activity"/>
    <property type="evidence" value="ECO:0007669"/>
    <property type="project" value="TreeGrafter"/>
</dbReference>